<protein>
    <submittedName>
        <fullName evidence="2">Uncharacterized protein</fullName>
    </submittedName>
</protein>
<name>D7FUQ1_ECTSI</name>
<dbReference type="Proteomes" id="UP000002630">
    <property type="component" value="Linkage Group LG09"/>
</dbReference>
<feature type="compositionally biased region" description="Acidic residues" evidence="1">
    <location>
        <begin position="98"/>
        <end position="108"/>
    </location>
</feature>
<gene>
    <name evidence="2" type="ORF">Esi_0276_0024</name>
</gene>
<feature type="region of interest" description="Disordered" evidence="1">
    <location>
        <begin position="64"/>
        <end position="214"/>
    </location>
</feature>
<dbReference type="InParanoid" id="D7FUQ1"/>
<feature type="region of interest" description="Disordered" evidence="1">
    <location>
        <begin position="236"/>
        <end position="255"/>
    </location>
</feature>
<proteinExistence type="predicted"/>
<dbReference type="EMBL" id="FN649734">
    <property type="protein sequence ID" value="CBJ31707.1"/>
    <property type="molecule type" value="Genomic_DNA"/>
</dbReference>
<dbReference type="AlphaFoldDB" id="D7FUQ1"/>
<accession>D7FUQ1</accession>
<feature type="compositionally biased region" description="Low complexity" evidence="1">
    <location>
        <begin position="145"/>
        <end position="208"/>
    </location>
</feature>
<reference evidence="2 3" key="1">
    <citation type="journal article" date="2010" name="Nature">
        <title>The Ectocarpus genome and the independent evolution of multicellularity in brown algae.</title>
        <authorList>
            <person name="Cock J.M."/>
            <person name="Sterck L."/>
            <person name="Rouze P."/>
            <person name="Scornet D."/>
            <person name="Allen A.E."/>
            <person name="Amoutzias G."/>
            <person name="Anthouard V."/>
            <person name="Artiguenave F."/>
            <person name="Aury J.M."/>
            <person name="Badger J.H."/>
            <person name="Beszteri B."/>
            <person name="Billiau K."/>
            <person name="Bonnet E."/>
            <person name="Bothwell J.H."/>
            <person name="Bowler C."/>
            <person name="Boyen C."/>
            <person name="Brownlee C."/>
            <person name="Carrano C.J."/>
            <person name="Charrier B."/>
            <person name="Cho G.Y."/>
            <person name="Coelho S.M."/>
            <person name="Collen J."/>
            <person name="Corre E."/>
            <person name="Da Silva C."/>
            <person name="Delage L."/>
            <person name="Delaroque N."/>
            <person name="Dittami S.M."/>
            <person name="Doulbeau S."/>
            <person name="Elias M."/>
            <person name="Farnham G."/>
            <person name="Gachon C.M."/>
            <person name="Gschloessl B."/>
            <person name="Heesch S."/>
            <person name="Jabbari K."/>
            <person name="Jubin C."/>
            <person name="Kawai H."/>
            <person name="Kimura K."/>
            <person name="Kloareg B."/>
            <person name="Kupper F.C."/>
            <person name="Lang D."/>
            <person name="Le Bail A."/>
            <person name="Leblanc C."/>
            <person name="Lerouge P."/>
            <person name="Lohr M."/>
            <person name="Lopez P.J."/>
            <person name="Martens C."/>
            <person name="Maumus F."/>
            <person name="Michel G."/>
            <person name="Miranda-Saavedra D."/>
            <person name="Morales J."/>
            <person name="Moreau H."/>
            <person name="Motomura T."/>
            <person name="Nagasato C."/>
            <person name="Napoli C.A."/>
            <person name="Nelson D.R."/>
            <person name="Nyvall-Collen P."/>
            <person name="Peters A.F."/>
            <person name="Pommier C."/>
            <person name="Potin P."/>
            <person name="Poulain J."/>
            <person name="Quesneville H."/>
            <person name="Read B."/>
            <person name="Rensing S.A."/>
            <person name="Ritter A."/>
            <person name="Rousvoal S."/>
            <person name="Samanta M."/>
            <person name="Samson G."/>
            <person name="Schroeder D.C."/>
            <person name="Segurens B."/>
            <person name="Strittmatter M."/>
            <person name="Tonon T."/>
            <person name="Tregear J.W."/>
            <person name="Valentin K."/>
            <person name="von Dassow P."/>
            <person name="Yamagishi T."/>
            <person name="Van de Peer Y."/>
            <person name="Wincker P."/>
        </authorList>
    </citation>
    <scope>NUCLEOTIDE SEQUENCE [LARGE SCALE GENOMIC DNA]</scope>
    <source>
        <strain evidence="3">Ec32 / CCAP1310/4</strain>
    </source>
</reference>
<dbReference type="EMBL" id="FN648460">
    <property type="protein sequence ID" value="CBJ31707.1"/>
    <property type="molecule type" value="Genomic_DNA"/>
</dbReference>
<feature type="compositionally biased region" description="Polar residues" evidence="1">
    <location>
        <begin position="67"/>
        <end position="77"/>
    </location>
</feature>
<feature type="compositionally biased region" description="Low complexity" evidence="1">
    <location>
        <begin position="113"/>
        <end position="137"/>
    </location>
</feature>
<evidence type="ECO:0000313" key="3">
    <source>
        <dbReference type="Proteomes" id="UP000002630"/>
    </source>
</evidence>
<evidence type="ECO:0000256" key="1">
    <source>
        <dbReference type="SAM" id="MobiDB-lite"/>
    </source>
</evidence>
<sequence>MVTVSPKGEVFHAPTEDTERALVTMKNNGVIPSDVSVRMWLEVVEETCRRDEARVQQAIAVEWGKRQSGQEQHQPPQEQVAAGNAPPAVSSSGAEPQVEQEEKDDAASDGEPRASAPAAAAAAPAAPAAPADMALAQQHREQRRQLQQQLGEELQVKVSHAATEGGAGHAQAEEAAAGGASGAAGESDGGASQVQAEEAAASGASAAAGEDEVWPGPEEALWKLRRRLPVAAQPKLEGARVGSVKPRPRRGRAAGSIEERLPRRPAARSVVYLRTFKDTAKRGFLHPFVRRKRGCSAFPLPSRTRARVARDLGGNCA</sequence>
<evidence type="ECO:0000313" key="2">
    <source>
        <dbReference type="EMBL" id="CBJ31707.1"/>
    </source>
</evidence>
<organism evidence="2 3">
    <name type="scientific">Ectocarpus siliculosus</name>
    <name type="common">Brown alga</name>
    <name type="synonym">Conferva siliculosa</name>
    <dbReference type="NCBI Taxonomy" id="2880"/>
    <lineage>
        <taxon>Eukaryota</taxon>
        <taxon>Sar</taxon>
        <taxon>Stramenopiles</taxon>
        <taxon>Ochrophyta</taxon>
        <taxon>PX clade</taxon>
        <taxon>Phaeophyceae</taxon>
        <taxon>Ectocarpales</taxon>
        <taxon>Ectocarpaceae</taxon>
        <taxon>Ectocarpus</taxon>
    </lineage>
</organism>
<keyword evidence="3" id="KW-1185">Reference proteome</keyword>